<gene>
    <name evidence="2" type="ORF">LX59_02526</name>
</gene>
<evidence type="ECO:0000313" key="3">
    <source>
        <dbReference type="Proteomes" id="UP000319627"/>
    </source>
</evidence>
<name>A0A562I0Z5_9GAMM</name>
<proteinExistence type="predicted"/>
<reference evidence="2 3" key="1">
    <citation type="submission" date="2019-07" db="EMBL/GenBank/DDBJ databases">
        <title>Genomic Encyclopedia of Type Strains, Phase I: the one thousand microbial genomes (KMG-I) project.</title>
        <authorList>
            <person name="Kyrpides N."/>
        </authorList>
    </citation>
    <scope>NUCLEOTIDE SEQUENCE [LARGE SCALE GENOMIC DNA]</scope>
    <source>
        <strain evidence="2 3">DSM 375</strain>
    </source>
</reference>
<sequence>MNMRYLLSLCMGLLSSPLSAQTYLYNARCDTSYFKQEVPRAPEERHLQAIRCDFITLTLTDEGQVILQIVDTDNQLSPLGFGGGKMDFEVEAGRAVVHLKKAYILDSSLPKPMPITEDVEGSCTLDGRINIRHLYGISCDALLKTGKQALRYRIKTEIKSVGQIIPSLM</sequence>
<organism evidence="2 3">
    <name type="scientific">Azomonas agilis</name>
    <dbReference type="NCBI Taxonomy" id="116849"/>
    <lineage>
        <taxon>Bacteria</taxon>
        <taxon>Pseudomonadati</taxon>
        <taxon>Pseudomonadota</taxon>
        <taxon>Gammaproteobacteria</taxon>
        <taxon>Pseudomonadales</taxon>
        <taxon>Pseudomonadaceae</taxon>
        <taxon>Azomonas</taxon>
    </lineage>
</organism>
<keyword evidence="1" id="KW-0732">Signal</keyword>
<evidence type="ECO:0000313" key="2">
    <source>
        <dbReference type="EMBL" id="TWH64323.1"/>
    </source>
</evidence>
<feature type="chain" id="PRO_5022095488" evidence="1">
    <location>
        <begin position="21"/>
        <end position="169"/>
    </location>
</feature>
<keyword evidence="3" id="KW-1185">Reference proteome</keyword>
<accession>A0A562I0Z5</accession>
<dbReference type="AlphaFoldDB" id="A0A562I0Z5"/>
<evidence type="ECO:0000256" key="1">
    <source>
        <dbReference type="SAM" id="SignalP"/>
    </source>
</evidence>
<feature type="signal peptide" evidence="1">
    <location>
        <begin position="1"/>
        <end position="20"/>
    </location>
</feature>
<comment type="caution">
    <text evidence="2">The sequence shown here is derived from an EMBL/GenBank/DDBJ whole genome shotgun (WGS) entry which is preliminary data.</text>
</comment>
<protein>
    <submittedName>
        <fullName evidence="2">Uncharacterized protein</fullName>
    </submittedName>
</protein>
<dbReference type="EMBL" id="VLKG01000010">
    <property type="protein sequence ID" value="TWH64323.1"/>
    <property type="molecule type" value="Genomic_DNA"/>
</dbReference>
<dbReference type="Proteomes" id="UP000319627">
    <property type="component" value="Unassembled WGS sequence"/>
</dbReference>